<accession>A0ABV9W9I4</accession>
<evidence type="ECO:0000313" key="5">
    <source>
        <dbReference type="EMBL" id="MFC5005381.1"/>
    </source>
</evidence>
<evidence type="ECO:0000256" key="1">
    <source>
        <dbReference type="ARBA" id="ARBA00005290"/>
    </source>
</evidence>
<name>A0ABV9W9I4_9ACTN</name>
<dbReference type="SUPFAM" id="SSF52540">
    <property type="entry name" value="P-loop containing nucleoside triphosphate hydrolases"/>
    <property type="match status" value="1"/>
</dbReference>
<keyword evidence="4" id="KW-0342">GTP-binding</keyword>
<dbReference type="InterPro" id="IPR027417">
    <property type="entry name" value="P-loop_NTPase"/>
</dbReference>
<keyword evidence="6" id="KW-1185">Reference proteome</keyword>
<dbReference type="PANTHER" id="PTHR42708:SF1">
    <property type="entry name" value="GLIDING MOTILITY PROTEIN MGLA"/>
    <property type="match status" value="1"/>
</dbReference>
<comment type="caution">
    <text evidence="5">The sequence shown here is derived from an EMBL/GenBank/DDBJ whole genome shotgun (WGS) entry which is preliminary data.</text>
</comment>
<gene>
    <name evidence="5" type="ORF">ACFPIJ_47065</name>
</gene>
<dbReference type="EMBL" id="JBHSIU010000071">
    <property type="protein sequence ID" value="MFC5005381.1"/>
    <property type="molecule type" value="Genomic_DNA"/>
</dbReference>
<protein>
    <submittedName>
        <fullName evidence="5">ATP/GTP-binding protein</fullName>
    </submittedName>
</protein>
<evidence type="ECO:0000256" key="4">
    <source>
        <dbReference type="ARBA" id="ARBA00023134"/>
    </source>
</evidence>
<proteinExistence type="inferred from homology"/>
<evidence type="ECO:0000256" key="2">
    <source>
        <dbReference type="ARBA" id="ARBA00022741"/>
    </source>
</evidence>
<evidence type="ECO:0000256" key="3">
    <source>
        <dbReference type="ARBA" id="ARBA00022801"/>
    </source>
</evidence>
<keyword evidence="3" id="KW-0378">Hydrolase</keyword>
<dbReference type="Proteomes" id="UP001595912">
    <property type="component" value="Unassembled WGS sequence"/>
</dbReference>
<reference evidence="6" key="1">
    <citation type="journal article" date="2019" name="Int. J. Syst. Evol. Microbiol.">
        <title>The Global Catalogue of Microorganisms (GCM) 10K type strain sequencing project: providing services to taxonomists for standard genome sequencing and annotation.</title>
        <authorList>
            <consortium name="The Broad Institute Genomics Platform"/>
            <consortium name="The Broad Institute Genome Sequencing Center for Infectious Disease"/>
            <person name="Wu L."/>
            <person name="Ma J."/>
        </authorList>
    </citation>
    <scope>NUCLEOTIDE SEQUENCE [LARGE SCALE GENOMIC DNA]</scope>
    <source>
        <strain evidence="6">CGMCC 4.7152</strain>
    </source>
</reference>
<evidence type="ECO:0000313" key="6">
    <source>
        <dbReference type="Proteomes" id="UP001595912"/>
    </source>
</evidence>
<dbReference type="CDD" id="cd00882">
    <property type="entry name" value="Ras_like_GTPase"/>
    <property type="match status" value="1"/>
</dbReference>
<sequence length="203" mass="21452">MQAAVTSGVTGARRTTVKIVIAGGFGVGKTTMVASVSEIAPVATEVAMTAASRALDDTSAVPAKTATTVAMDFGRITLLGDPGGIALFLFGVPGQQRFWFMWDSVCHGALGAIVLVDVRRLTDSFGPIDYFERTGLPFVVVVNQFDGAPEYPEPELREALTLPASVPVLACDARNREGAKQVLITLVEHLLARRIRPPGTGAR</sequence>
<dbReference type="PANTHER" id="PTHR42708">
    <property type="entry name" value="ATP/GTP-BINDING PROTEIN-RELATED"/>
    <property type="match status" value="1"/>
</dbReference>
<dbReference type="InterPro" id="IPR004130">
    <property type="entry name" value="Gpn"/>
</dbReference>
<keyword evidence="2" id="KW-0547">Nucleotide-binding</keyword>
<dbReference type="PRINTS" id="PR00449">
    <property type="entry name" value="RASTRNSFRMNG"/>
</dbReference>
<dbReference type="Pfam" id="PF03029">
    <property type="entry name" value="ATP_bind_1"/>
    <property type="match status" value="1"/>
</dbReference>
<organism evidence="5 6">
    <name type="scientific">Dactylosporangium cerinum</name>
    <dbReference type="NCBI Taxonomy" id="1434730"/>
    <lineage>
        <taxon>Bacteria</taxon>
        <taxon>Bacillati</taxon>
        <taxon>Actinomycetota</taxon>
        <taxon>Actinomycetes</taxon>
        <taxon>Micromonosporales</taxon>
        <taxon>Micromonosporaceae</taxon>
        <taxon>Dactylosporangium</taxon>
    </lineage>
</organism>
<dbReference type="RefSeq" id="WP_380126052.1">
    <property type="nucleotide sequence ID" value="NZ_JBHSIU010000071.1"/>
</dbReference>
<dbReference type="InterPro" id="IPR052705">
    <property type="entry name" value="Gliding_Motility_GTPase"/>
</dbReference>
<comment type="similarity">
    <text evidence="1">Belongs to the GPN-loop GTPase family.</text>
</comment>
<dbReference type="Gene3D" id="3.40.50.300">
    <property type="entry name" value="P-loop containing nucleotide triphosphate hydrolases"/>
    <property type="match status" value="1"/>
</dbReference>